<name>A0A090F890_MESPL</name>
<protein>
    <submittedName>
        <fullName evidence="1">Uncharacterized protein</fullName>
    </submittedName>
</protein>
<accession>A0A090F890</accession>
<sequence>MVRGVVHPNWKRLREAPPSGLPAISPARGEIGGFGALLNPATLAIGESRRHG</sequence>
<dbReference type="AlphaFoldDB" id="A0A090F890"/>
<dbReference type="EMBL" id="CCNB01000014">
    <property type="protein sequence ID" value="CDX37749.1"/>
    <property type="molecule type" value="Genomic_DNA"/>
</dbReference>
<proteinExistence type="predicted"/>
<organism evidence="1 2">
    <name type="scientific">Mesorhizobium plurifarium</name>
    <dbReference type="NCBI Taxonomy" id="69974"/>
    <lineage>
        <taxon>Bacteria</taxon>
        <taxon>Pseudomonadati</taxon>
        <taxon>Pseudomonadota</taxon>
        <taxon>Alphaproteobacteria</taxon>
        <taxon>Hyphomicrobiales</taxon>
        <taxon>Phyllobacteriaceae</taxon>
        <taxon>Mesorhizobium</taxon>
    </lineage>
</organism>
<reference evidence="1 2" key="1">
    <citation type="submission" date="2014-08" db="EMBL/GenBank/DDBJ databases">
        <authorList>
            <person name="Moulin Lionel"/>
        </authorList>
    </citation>
    <scope>NUCLEOTIDE SEQUENCE [LARGE SCALE GENOMIC DNA]</scope>
</reference>
<gene>
    <name evidence="1" type="ORF">MPLDJ20_210028</name>
</gene>
<dbReference type="Proteomes" id="UP000046373">
    <property type="component" value="Unassembled WGS sequence"/>
</dbReference>
<evidence type="ECO:0000313" key="2">
    <source>
        <dbReference type="Proteomes" id="UP000046373"/>
    </source>
</evidence>
<evidence type="ECO:0000313" key="1">
    <source>
        <dbReference type="EMBL" id="CDX37749.1"/>
    </source>
</evidence>